<evidence type="ECO:0000256" key="10">
    <source>
        <dbReference type="SAM" id="Phobius"/>
    </source>
</evidence>
<gene>
    <name evidence="11" type="ORF">SAMN04488063_3287</name>
</gene>
<dbReference type="RefSeq" id="WP_092893650.1">
    <property type="nucleotide sequence ID" value="NZ_FOOQ01000006.1"/>
</dbReference>
<keyword evidence="2" id="KW-0813">Transport</keyword>
<dbReference type="PANTHER" id="PTHR43298:SF2">
    <property type="entry name" value="FMN_FAD EXPORTER YEEO-RELATED"/>
    <property type="match status" value="1"/>
</dbReference>
<dbReference type="AlphaFoldDB" id="A0A1I2VT77"/>
<evidence type="ECO:0000256" key="7">
    <source>
        <dbReference type="ARBA" id="ARBA00023065"/>
    </source>
</evidence>
<evidence type="ECO:0000256" key="9">
    <source>
        <dbReference type="ARBA" id="ARBA00031636"/>
    </source>
</evidence>
<keyword evidence="8 10" id="KW-0472">Membrane</keyword>
<accession>A0A1I2VT77</accession>
<dbReference type="Pfam" id="PF01554">
    <property type="entry name" value="MatE"/>
    <property type="match status" value="2"/>
</dbReference>
<name>A0A1I2VT77_9EURY</name>
<feature type="transmembrane region" description="Helical" evidence="10">
    <location>
        <begin position="156"/>
        <end position="178"/>
    </location>
</feature>
<feature type="transmembrane region" description="Helical" evidence="10">
    <location>
        <begin position="190"/>
        <end position="209"/>
    </location>
</feature>
<keyword evidence="5 10" id="KW-0812">Transmembrane</keyword>
<dbReference type="GO" id="GO:0005886">
    <property type="term" value="C:plasma membrane"/>
    <property type="evidence" value="ECO:0007669"/>
    <property type="project" value="UniProtKB-SubCell"/>
</dbReference>
<feature type="transmembrane region" description="Helical" evidence="10">
    <location>
        <begin position="415"/>
        <end position="434"/>
    </location>
</feature>
<evidence type="ECO:0000256" key="4">
    <source>
        <dbReference type="ARBA" id="ARBA00022475"/>
    </source>
</evidence>
<protein>
    <recommendedName>
        <fullName evidence="9">Multidrug-efflux transporter</fullName>
    </recommendedName>
</protein>
<dbReference type="CDD" id="cd13137">
    <property type="entry name" value="MATE_NorM_like"/>
    <property type="match status" value="1"/>
</dbReference>
<keyword evidence="3" id="KW-0050">Antiport</keyword>
<feature type="transmembrane region" description="Helical" evidence="10">
    <location>
        <begin position="284"/>
        <end position="303"/>
    </location>
</feature>
<evidence type="ECO:0000256" key="6">
    <source>
        <dbReference type="ARBA" id="ARBA00022989"/>
    </source>
</evidence>
<evidence type="ECO:0000313" key="12">
    <source>
        <dbReference type="Proteomes" id="UP000198876"/>
    </source>
</evidence>
<feature type="transmembrane region" description="Helical" evidence="10">
    <location>
        <begin position="12"/>
        <end position="29"/>
    </location>
</feature>
<evidence type="ECO:0000256" key="5">
    <source>
        <dbReference type="ARBA" id="ARBA00022692"/>
    </source>
</evidence>
<keyword evidence="6 10" id="KW-1133">Transmembrane helix</keyword>
<keyword evidence="7" id="KW-0406">Ion transport</keyword>
<dbReference type="Proteomes" id="UP000198876">
    <property type="component" value="Unassembled WGS sequence"/>
</dbReference>
<dbReference type="PANTHER" id="PTHR43298">
    <property type="entry name" value="MULTIDRUG RESISTANCE PROTEIN NORM-RELATED"/>
    <property type="match status" value="1"/>
</dbReference>
<keyword evidence="12" id="KW-1185">Reference proteome</keyword>
<evidence type="ECO:0000256" key="2">
    <source>
        <dbReference type="ARBA" id="ARBA00022448"/>
    </source>
</evidence>
<dbReference type="InterPro" id="IPR002528">
    <property type="entry name" value="MATE_fam"/>
</dbReference>
<dbReference type="OrthoDB" id="213143at2157"/>
<feature type="transmembrane region" description="Helical" evidence="10">
    <location>
        <begin position="56"/>
        <end position="74"/>
    </location>
</feature>
<evidence type="ECO:0000256" key="1">
    <source>
        <dbReference type="ARBA" id="ARBA00004651"/>
    </source>
</evidence>
<dbReference type="EMBL" id="FOOQ01000006">
    <property type="protein sequence ID" value="SFG91649.1"/>
    <property type="molecule type" value="Genomic_DNA"/>
</dbReference>
<sequence>MAVSGRRLPNPFRWILLSIGYLLAKFGLLDRRRVEQTTDLAWPRIVTGITRMSKSAADVAMVGIALGPAAIAGVGFATPFWGLVFAAGSGIAGATISLVSQRYGAGAKDALSMAVATSGIVVVALTLPLVAVYWAVPETLIGLVGGDGASLAYGADYLRVVAFGVPFAALNLVASRALVGADDAWTPMMVRAGGAVVNIGINVVLIFGFEMGVVGAAIGTVVANVLALSVFAAGLFGRTLPVLGEFPLTVDVGRPYTTLGEVRDILTIGAPLVFTNVARRAAQFPMLAIVAMFGPNVVAAYVVSRRVRDLMDTPGWGFSMASSSLVGQELGTGDEQGADAYGHDVIRFGTAVYVLVAASVLVFAEQVGSVFVSDPTILPLVTTFVVVACVSVVFRGVSGGATGPLRASGDTSWPFYGQVLGLYVFALPVTYLGAASVSIPYLGAVAPLGIGALYAGLILETFVPAVITYYRFAAGHWKAISRSYRPEPVSGD</sequence>
<comment type="subcellular location">
    <subcellularLocation>
        <location evidence="1">Cell membrane</location>
        <topology evidence="1">Multi-pass membrane protein</topology>
    </subcellularLocation>
</comment>
<keyword evidence="4" id="KW-1003">Cell membrane</keyword>
<dbReference type="GO" id="GO:0015297">
    <property type="term" value="F:antiporter activity"/>
    <property type="evidence" value="ECO:0007669"/>
    <property type="project" value="UniProtKB-KW"/>
</dbReference>
<feature type="transmembrane region" description="Helical" evidence="10">
    <location>
        <begin position="215"/>
        <end position="236"/>
    </location>
</feature>
<feature type="transmembrane region" description="Helical" evidence="10">
    <location>
        <begin position="441"/>
        <end position="467"/>
    </location>
</feature>
<dbReference type="InterPro" id="IPR050222">
    <property type="entry name" value="MATE_MdtK"/>
</dbReference>
<dbReference type="InterPro" id="IPR048279">
    <property type="entry name" value="MdtK-like"/>
</dbReference>
<evidence type="ECO:0000256" key="3">
    <source>
        <dbReference type="ARBA" id="ARBA00022449"/>
    </source>
</evidence>
<evidence type="ECO:0000256" key="8">
    <source>
        <dbReference type="ARBA" id="ARBA00023136"/>
    </source>
</evidence>
<reference evidence="12" key="1">
    <citation type="submission" date="2016-10" db="EMBL/GenBank/DDBJ databases">
        <authorList>
            <person name="Varghese N."/>
            <person name="Submissions S."/>
        </authorList>
    </citation>
    <scope>NUCLEOTIDE SEQUENCE [LARGE SCALE GENOMIC DNA]</scope>
    <source>
        <strain evidence="12">CGMCC 1.7739</strain>
    </source>
</reference>
<dbReference type="GO" id="GO:0006811">
    <property type="term" value="P:monoatomic ion transport"/>
    <property type="evidence" value="ECO:0007669"/>
    <property type="project" value="UniProtKB-KW"/>
</dbReference>
<dbReference type="NCBIfam" id="TIGR00797">
    <property type="entry name" value="matE"/>
    <property type="match status" value="1"/>
</dbReference>
<organism evidence="11 12">
    <name type="scientific">Halopelagius inordinatus</name>
    <dbReference type="NCBI Taxonomy" id="553467"/>
    <lineage>
        <taxon>Archaea</taxon>
        <taxon>Methanobacteriati</taxon>
        <taxon>Methanobacteriota</taxon>
        <taxon>Stenosarchaea group</taxon>
        <taxon>Halobacteria</taxon>
        <taxon>Halobacteriales</taxon>
        <taxon>Haloferacaceae</taxon>
    </lineage>
</organism>
<dbReference type="PIRSF" id="PIRSF006603">
    <property type="entry name" value="DinF"/>
    <property type="match status" value="1"/>
</dbReference>
<dbReference type="GO" id="GO:0042910">
    <property type="term" value="F:xenobiotic transmembrane transporter activity"/>
    <property type="evidence" value="ECO:0007669"/>
    <property type="project" value="InterPro"/>
</dbReference>
<evidence type="ECO:0000313" key="11">
    <source>
        <dbReference type="EMBL" id="SFG91649.1"/>
    </source>
</evidence>
<proteinExistence type="predicted"/>
<feature type="transmembrane region" description="Helical" evidence="10">
    <location>
        <begin position="376"/>
        <end position="395"/>
    </location>
</feature>
<dbReference type="STRING" id="553467.SAMN04488063_3287"/>
<feature type="transmembrane region" description="Helical" evidence="10">
    <location>
        <begin position="345"/>
        <end position="364"/>
    </location>
</feature>
<feature type="transmembrane region" description="Helical" evidence="10">
    <location>
        <begin position="111"/>
        <end position="136"/>
    </location>
</feature>